<proteinExistence type="predicted"/>
<dbReference type="Proteomes" id="UP000269221">
    <property type="component" value="Unassembled WGS sequence"/>
</dbReference>
<gene>
    <name evidence="1" type="ORF">DUI87_24977</name>
</gene>
<accession>A0A3M0JD33</accession>
<reference evidence="1 2" key="1">
    <citation type="submission" date="2018-07" db="EMBL/GenBank/DDBJ databases">
        <title>A high quality draft genome assembly of the barn swallow (H. rustica rustica).</title>
        <authorList>
            <person name="Formenti G."/>
            <person name="Chiara M."/>
            <person name="Poveda L."/>
            <person name="Francoijs K.-J."/>
            <person name="Bonisoli-Alquati A."/>
            <person name="Canova L."/>
            <person name="Gianfranceschi L."/>
            <person name="Horner D.S."/>
            <person name="Saino N."/>
        </authorList>
    </citation>
    <scope>NUCLEOTIDE SEQUENCE [LARGE SCALE GENOMIC DNA]</scope>
    <source>
        <strain evidence="1">Chelidonia</strain>
        <tissue evidence="1">Blood</tissue>
    </source>
</reference>
<dbReference type="AlphaFoldDB" id="A0A3M0JD33"/>
<organism evidence="1 2">
    <name type="scientific">Hirundo rustica rustica</name>
    <dbReference type="NCBI Taxonomy" id="333673"/>
    <lineage>
        <taxon>Eukaryota</taxon>
        <taxon>Metazoa</taxon>
        <taxon>Chordata</taxon>
        <taxon>Craniata</taxon>
        <taxon>Vertebrata</taxon>
        <taxon>Euteleostomi</taxon>
        <taxon>Archelosauria</taxon>
        <taxon>Archosauria</taxon>
        <taxon>Dinosauria</taxon>
        <taxon>Saurischia</taxon>
        <taxon>Theropoda</taxon>
        <taxon>Coelurosauria</taxon>
        <taxon>Aves</taxon>
        <taxon>Neognathae</taxon>
        <taxon>Neoaves</taxon>
        <taxon>Telluraves</taxon>
        <taxon>Australaves</taxon>
        <taxon>Passeriformes</taxon>
        <taxon>Sylvioidea</taxon>
        <taxon>Hirundinidae</taxon>
        <taxon>Hirundo</taxon>
    </lineage>
</organism>
<protein>
    <submittedName>
        <fullName evidence="1">Uncharacterized protein</fullName>
    </submittedName>
</protein>
<name>A0A3M0JD33_HIRRU</name>
<comment type="caution">
    <text evidence="1">The sequence shown here is derived from an EMBL/GenBank/DDBJ whole genome shotgun (WGS) entry which is preliminary data.</text>
</comment>
<keyword evidence="2" id="KW-1185">Reference proteome</keyword>
<evidence type="ECO:0000313" key="1">
    <source>
        <dbReference type="EMBL" id="RMB98758.1"/>
    </source>
</evidence>
<sequence>MRIGKQFRFEVESAVADMNVTLMEGFGKRIDMRTRRTQGFDSETTVEAVFARQLPQLELMTHIQGYMRPGKITIAPDTAE</sequence>
<dbReference type="EMBL" id="QRBI01000152">
    <property type="protein sequence ID" value="RMB98758.1"/>
    <property type="molecule type" value="Genomic_DNA"/>
</dbReference>
<evidence type="ECO:0000313" key="2">
    <source>
        <dbReference type="Proteomes" id="UP000269221"/>
    </source>
</evidence>